<gene>
    <name evidence="3" type="ORF">B0J13DRAFT_528975</name>
</gene>
<dbReference type="Proteomes" id="UP000717696">
    <property type="component" value="Unassembled WGS sequence"/>
</dbReference>
<evidence type="ECO:0000256" key="1">
    <source>
        <dbReference type="SAM" id="MobiDB-lite"/>
    </source>
</evidence>
<sequence length="409" mass="47405">MKPFILYATLGLTSLCGAWVFPRDLPDGVYHIEIPDKDDTKAKPLVKRANPEADLTFKPSFYGEDQWKYKSAHGVPENFRYWYEDVLEEPKHIKYAEKPKHSKKLEHFMNIKDGKKRKRPKNIETNVKFGELRRVKETAPLTEPNWLINRKKHKDPKHLVYAPQKDAPSLPVLDPPGDHGEVPVHALDKRCIYSKPRYDQHEADYEIARANLINYCSRWGLPSRSSHVSAARSGEVIVYACNLKWKDNICSAREYVWIEKQFLDSTCGHNTPGWAKVDRKGRMYGRGWTGDDICVDTGVEEFPVQNIIWAGRPPEWGNKNKPWFHKTVDRYINNLPLANGFTTPDRGFRAEWDLLRLDGMPDDEKSIKEKYKQRPRPPGGPYKPKTKEEQAPRTSKLKRKGVKQRSSTS</sequence>
<evidence type="ECO:0000256" key="2">
    <source>
        <dbReference type="SAM" id="SignalP"/>
    </source>
</evidence>
<protein>
    <submittedName>
        <fullName evidence="3">Uncharacterized protein</fullName>
    </submittedName>
</protein>
<feature type="signal peptide" evidence="2">
    <location>
        <begin position="1"/>
        <end position="18"/>
    </location>
</feature>
<comment type="caution">
    <text evidence="3">The sequence shown here is derived from an EMBL/GenBank/DDBJ whole genome shotgun (WGS) entry which is preliminary data.</text>
</comment>
<keyword evidence="2" id="KW-0732">Signal</keyword>
<feature type="chain" id="PRO_5040384755" evidence="2">
    <location>
        <begin position="19"/>
        <end position="409"/>
    </location>
</feature>
<keyword evidence="4" id="KW-1185">Reference proteome</keyword>
<dbReference type="EMBL" id="JAGMUU010000018">
    <property type="protein sequence ID" value="KAH7133042.1"/>
    <property type="molecule type" value="Genomic_DNA"/>
</dbReference>
<evidence type="ECO:0000313" key="4">
    <source>
        <dbReference type="Proteomes" id="UP000717696"/>
    </source>
</evidence>
<proteinExistence type="predicted"/>
<dbReference type="AlphaFoldDB" id="A0A9P9E920"/>
<organism evidence="3 4">
    <name type="scientific">Dactylonectria estremocensis</name>
    <dbReference type="NCBI Taxonomy" id="1079267"/>
    <lineage>
        <taxon>Eukaryota</taxon>
        <taxon>Fungi</taxon>
        <taxon>Dikarya</taxon>
        <taxon>Ascomycota</taxon>
        <taxon>Pezizomycotina</taxon>
        <taxon>Sordariomycetes</taxon>
        <taxon>Hypocreomycetidae</taxon>
        <taxon>Hypocreales</taxon>
        <taxon>Nectriaceae</taxon>
        <taxon>Dactylonectria</taxon>
    </lineage>
</organism>
<evidence type="ECO:0000313" key="3">
    <source>
        <dbReference type="EMBL" id="KAH7133042.1"/>
    </source>
</evidence>
<reference evidence="3" key="1">
    <citation type="journal article" date="2021" name="Nat. Commun.">
        <title>Genetic determinants of endophytism in the Arabidopsis root mycobiome.</title>
        <authorList>
            <person name="Mesny F."/>
            <person name="Miyauchi S."/>
            <person name="Thiergart T."/>
            <person name="Pickel B."/>
            <person name="Atanasova L."/>
            <person name="Karlsson M."/>
            <person name="Huettel B."/>
            <person name="Barry K.W."/>
            <person name="Haridas S."/>
            <person name="Chen C."/>
            <person name="Bauer D."/>
            <person name="Andreopoulos W."/>
            <person name="Pangilinan J."/>
            <person name="LaButti K."/>
            <person name="Riley R."/>
            <person name="Lipzen A."/>
            <person name="Clum A."/>
            <person name="Drula E."/>
            <person name="Henrissat B."/>
            <person name="Kohler A."/>
            <person name="Grigoriev I.V."/>
            <person name="Martin F.M."/>
            <person name="Hacquard S."/>
        </authorList>
    </citation>
    <scope>NUCLEOTIDE SEQUENCE</scope>
    <source>
        <strain evidence="3">MPI-CAGE-AT-0021</strain>
    </source>
</reference>
<name>A0A9P9E920_9HYPO</name>
<accession>A0A9P9E920</accession>
<feature type="compositionally biased region" description="Basic and acidic residues" evidence="1">
    <location>
        <begin position="363"/>
        <end position="372"/>
    </location>
</feature>
<feature type="region of interest" description="Disordered" evidence="1">
    <location>
        <begin position="363"/>
        <end position="409"/>
    </location>
</feature>
<dbReference type="OrthoDB" id="4881694at2759"/>